<dbReference type="SMART" id="SM00156">
    <property type="entry name" value="PP2Ac"/>
    <property type="match status" value="1"/>
</dbReference>
<dbReference type="GO" id="GO:0005634">
    <property type="term" value="C:nucleus"/>
    <property type="evidence" value="ECO:0007669"/>
    <property type="project" value="TreeGrafter"/>
</dbReference>
<evidence type="ECO:0000256" key="6">
    <source>
        <dbReference type="ARBA" id="ARBA00047761"/>
    </source>
</evidence>
<sequence length="336" mass="37583">MKFKNTLIKVRPPVYIVGDIHGSLLDLLRILKYGGSEPSTRYLFLGDYVDRGSLSTEVITLLVALFCDNPESFTLLRGNHEFRETSGTYGFKDEVVSTYGDSYVWEEFSRLFEYLPIAGILGKDIFCVHGGVSPELFNLTQIENIQRPFENEYPKFVSHLLWGDPSSEFADFSESSRGKGVTFGKTAASQFFAYTGVKKIIRAHQCVEGVEPSLDGACLTVFSTSNYKPKKGNSSGILKVSKNLEMENVIFPPIPKLNREEYIFNTFSENNIIKRPLSLQTSPSNFIFQSKNIGTSFLTAPTPKAKISSSCDSKARRTESIKSIIHPNKNDSKSNV</sequence>
<evidence type="ECO:0000313" key="11">
    <source>
        <dbReference type="EMBL" id="OHS93437.1"/>
    </source>
</evidence>
<keyword evidence="5" id="KW-0464">Manganese</keyword>
<evidence type="ECO:0000256" key="1">
    <source>
        <dbReference type="ARBA" id="ARBA00001936"/>
    </source>
</evidence>
<dbReference type="InterPro" id="IPR006186">
    <property type="entry name" value="Ser/Thr-sp_prot-phosphatase"/>
</dbReference>
<dbReference type="GeneID" id="94847822"/>
<dbReference type="CDD" id="cd00144">
    <property type="entry name" value="MPP_PPP_family"/>
    <property type="match status" value="1"/>
</dbReference>
<evidence type="ECO:0000256" key="7">
    <source>
        <dbReference type="ARBA" id="ARBA00048336"/>
    </source>
</evidence>
<dbReference type="InterPro" id="IPR004843">
    <property type="entry name" value="Calcineurin-like_PHP"/>
</dbReference>
<comment type="similarity">
    <text evidence="8">Belongs to the PPP phosphatase family.</text>
</comment>
<organism evidence="11 12">
    <name type="scientific">Tritrichomonas foetus</name>
    <dbReference type="NCBI Taxonomy" id="1144522"/>
    <lineage>
        <taxon>Eukaryota</taxon>
        <taxon>Metamonada</taxon>
        <taxon>Parabasalia</taxon>
        <taxon>Tritrichomonadida</taxon>
        <taxon>Tritrichomonadidae</taxon>
        <taxon>Tritrichomonas</taxon>
    </lineage>
</organism>
<dbReference type="AlphaFoldDB" id="A0A1J4J7M4"/>
<dbReference type="SUPFAM" id="SSF56300">
    <property type="entry name" value="Metallo-dependent phosphatases"/>
    <property type="match status" value="1"/>
</dbReference>
<protein>
    <recommendedName>
        <fullName evidence="8">Serine/threonine-protein phosphatase</fullName>
        <ecNumber evidence="8">3.1.3.16</ecNumber>
    </recommendedName>
</protein>
<dbReference type="EC" id="3.1.3.16" evidence="8"/>
<keyword evidence="3 8" id="KW-0378">Hydrolase</keyword>
<dbReference type="PROSITE" id="PS00125">
    <property type="entry name" value="SER_THR_PHOSPHATASE"/>
    <property type="match status" value="1"/>
</dbReference>
<keyword evidence="12" id="KW-1185">Reference proteome</keyword>
<feature type="domain" description="Serine/threonine specific protein phosphatases" evidence="10">
    <location>
        <begin position="76"/>
        <end position="81"/>
    </location>
</feature>
<keyword evidence="2" id="KW-0479">Metal-binding</keyword>
<dbReference type="GO" id="GO:0004722">
    <property type="term" value="F:protein serine/threonine phosphatase activity"/>
    <property type="evidence" value="ECO:0007669"/>
    <property type="project" value="UniProtKB-EC"/>
</dbReference>
<dbReference type="GO" id="GO:0005737">
    <property type="term" value="C:cytoplasm"/>
    <property type="evidence" value="ECO:0007669"/>
    <property type="project" value="TreeGrafter"/>
</dbReference>
<accession>A0A1J4J7M4</accession>
<name>A0A1J4J7M4_9EUKA</name>
<proteinExistence type="inferred from homology"/>
<comment type="cofactor">
    <cofactor evidence="1">
        <name>Mn(2+)</name>
        <dbReference type="ChEBI" id="CHEBI:29035"/>
    </cofactor>
</comment>
<gene>
    <name evidence="11" type="ORF">TRFO_40292</name>
</gene>
<comment type="caution">
    <text evidence="11">The sequence shown here is derived from an EMBL/GenBank/DDBJ whole genome shotgun (WGS) entry which is preliminary data.</text>
</comment>
<dbReference type="Gene3D" id="3.60.21.10">
    <property type="match status" value="1"/>
</dbReference>
<feature type="region of interest" description="Disordered" evidence="9">
    <location>
        <begin position="308"/>
        <end position="336"/>
    </location>
</feature>
<evidence type="ECO:0000259" key="10">
    <source>
        <dbReference type="PROSITE" id="PS00125"/>
    </source>
</evidence>
<dbReference type="RefSeq" id="XP_068346574.1">
    <property type="nucleotide sequence ID" value="XM_068513118.1"/>
</dbReference>
<evidence type="ECO:0000256" key="9">
    <source>
        <dbReference type="SAM" id="MobiDB-lite"/>
    </source>
</evidence>
<evidence type="ECO:0000256" key="2">
    <source>
        <dbReference type="ARBA" id="ARBA00022723"/>
    </source>
</evidence>
<evidence type="ECO:0000256" key="4">
    <source>
        <dbReference type="ARBA" id="ARBA00022912"/>
    </source>
</evidence>
<reference evidence="11" key="1">
    <citation type="submission" date="2016-10" db="EMBL/GenBank/DDBJ databases">
        <authorList>
            <person name="Benchimol M."/>
            <person name="Almeida L.G."/>
            <person name="Vasconcelos A.T."/>
            <person name="Perreira-Neves A."/>
            <person name="Rosa I.A."/>
            <person name="Tasca T."/>
            <person name="Bogo M.R."/>
            <person name="de Souza W."/>
        </authorList>
    </citation>
    <scope>NUCLEOTIDE SEQUENCE [LARGE SCALE GENOMIC DNA]</scope>
    <source>
        <strain evidence="11">K</strain>
    </source>
</reference>
<dbReference type="VEuPathDB" id="TrichDB:TRFO_40292"/>
<evidence type="ECO:0000256" key="3">
    <source>
        <dbReference type="ARBA" id="ARBA00022801"/>
    </source>
</evidence>
<dbReference type="InterPro" id="IPR029052">
    <property type="entry name" value="Metallo-depent_PP-like"/>
</dbReference>
<evidence type="ECO:0000256" key="8">
    <source>
        <dbReference type="RuleBase" id="RU004273"/>
    </source>
</evidence>
<dbReference type="PANTHER" id="PTHR11668">
    <property type="entry name" value="SERINE/THREONINE PROTEIN PHOSPHATASE"/>
    <property type="match status" value="1"/>
</dbReference>
<dbReference type="InterPro" id="IPR050341">
    <property type="entry name" value="PP1_catalytic_subunit"/>
</dbReference>
<dbReference type="PANTHER" id="PTHR11668:SF300">
    <property type="entry name" value="SERINE_THREONINE-PROTEIN PHOSPHATASE"/>
    <property type="match status" value="1"/>
</dbReference>
<dbReference type="GO" id="GO:0046872">
    <property type="term" value="F:metal ion binding"/>
    <property type="evidence" value="ECO:0007669"/>
    <property type="project" value="UniProtKB-KW"/>
</dbReference>
<evidence type="ECO:0000313" key="12">
    <source>
        <dbReference type="Proteomes" id="UP000179807"/>
    </source>
</evidence>
<dbReference type="Pfam" id="PF00149">
    <property type="entry name" value="Metallophos"/>
    <property type="match status" value="1"/>
</dbReference>
<evidence type="ECO:0000256" key="5">
    <source>
        <dbReference type="ARBA" id="ARBA00023211"/>
    </source>
</evidence>
<dbReference type="PRINTS" id="PR00114">
    <property type="entry name" value="STPHPHTASE"/>
</dbReference>
<dbReference type="Proteomes" id="UP000179807">
    <property type="component" value="Unassembled WGS sequence"/>
</dbReference>
<comment type="catalytic activity">
    <reaction evidence="6">
        <text>O-phospho-L-seryl-[protein] + H2O = L-seryl-[protein] + phosphate</text>
        <dbReference type="Rhea" id="RHEA:20629"/>
        <dbReference type="Rhea" id="RHEA-COMP:9863"/>
        <dbReference type="Rhea" id="RHEA-COMP:11604"/>
        <dbReference type="ChEBI" id="CHEBI:15377"/>
        <dbReference type="ChEBI" id="CHEBI:29999"/>
        <dbReference type="ChEBI" id="CHEBI:43474"/>
        <dbReference type="ChEBI" id="CHEBI:83421"/>
        <dbReference type="EC" id="3.1.3.16"/>
    </reaction>
</comment>
<comment type="catalytic activity">
    <reaction evidence="7 8">
        <text>O-phospho-L-threonyl-[protein] + H2O = L-threonyl-[protein] + phosphate</text>
        <dbReference type="Rhea" id="RHEA:47004"/>
        <dbReference type="Rhea" id="RHEA-COMP:11060"/>
        <dbReference type="Rhea" id="RHEA-COMP:11605"/>
        <dbReference type="ChEBI" id="CHEBI:15377"/>
        <dbReference type="ChEBI" id="CHEBI:30013"/>
        <dbReference type="ChEBI" id="CHEBI:43474"/>
        <dbReference type="ChEBI" id="CHEBI:61977"/>
        <dbReference type="EC" id="3.1.3.16"/>
    </reaction>
</comment>
<dbReference type="EMBL" id="MLAK01001403">
    <property type="protein sequence ID" value="OHS93437.1"/>
    <property type="molecule type" value="Genomic_DNA"/>
</dbReference>
<keyword evidence="4" id="KW-0904">Protein phosphatase</keyword>